<feature type="region of interest" description="Disordered" evidence="1">
    <location>
        <begin position="43"/>
        <end position="72"/>
    </location>
</feature>
<evidence type="ECO:0000256" key="1">
    <source>
        <dbReference type="SAM" id="MobiDB-lite"/>
    </source>
</evidence>
<gene>
    <name evidence="3" type="ORF">BDV24DRAFT_153957</name>
</gene>
<evidence type="ECO:0000256" key="2">
    <source>
        <dbReference type="SAM" id="SignalP"/>
    </source>
</evidence>
<dbReference type="Pfam" id="PF22701">
    <property type="entry name" value="Mala_s_1-like"/>
    <property type="match status" value="1"/>
</dbReference>
<keyword evidence="2" id="KW-0732">Signal</keyword>
<dbReference type="Proteomes" id="UP000325558">
    <property type="component" value="Unassembled WGS sequence"/>
</dbReference>
<feature type="compositionally biased region" description="Polar residues" evidence="1">
    <location>
        <begin position="52"/>
        <end position="72"/>
    </location>
</feature>
<evidence type="ECO:0000313" key="3">
    <source>
        <dbReference type="EMBL" id="KAE8337938.1"/>
    </source>
</evidence>
<proteinExistence type="predicted"/>
<dbReference type="OrthoDB" id="4434395at2759"/>
<sequence length="403" mass="43070">MRESLQAFIFSMLLLGCNIAPAHARIPASAFRSGRLRSYNDTPIYNPGIHHSPSTDVLGNPENHGSSVQDAPKVSTLSSDAAKPGCPSLTGNITVDAYQLYPEHADFNENDCLLYLSTVAVYDPYKKKIVNTIQLPGLSGDPTLHMSGVVVDPQGLLSVIVDAGAAFDTQGQDISGDNFLVKVDPGHGQVLWRKNLTEVTNGVYGGYQDAAHDTHGNTFVVGTFPASIVKVGPNGSTAIPWYLQPQPNQTVPGLSGLAAKGDILLGTDGSDGQLYRFNMTEEMGHKIHVPLRGRNATRIGNSLDGILLPKQFNGTVLLVSDTTDGTVVLRSADGLWTSAEMVGTVPNLYASQNGFSVDNVEIGGSLYSVTEFFLDEKVPGTLAGNRTHFPLVDITQPVLRLLK</sequence>
<dbReference type="AlphaFoldDB" id="A0A5N6XY71"/>
<accession>A0A5N6XY71</accession>
<dbReference type="InterPro" id="IPR054550">
    <property type="entry name" value="Mala_s_1-like"/>
</dbReference>
<feature type="chain" id="PRO_5025043181" evidence="2">
    <location>
        <begin position="25"/>
        <end position="403"/>
    </location>
</feature>
<dbReference type="CDD" id="cd12811">
    <property type="entry name" value="MALA"/>
    <property type="match status" value="1"/>
</dbReference>
<name>A0A5N6XY71_9EURO</name>
<organism evidence="3">
    <name type="scientific">Aspergillus arachidicola</name>
    <dbReference type="NCBI Taxonomy" id="656916"/>
    <lineage>
        <taxon>Eukaryota</taxon>
        <taxon>Fungi</taxon>
        <taxon>Dikarya</taxon>
        <taxon>Ascomycota</taxon>
        <taxon>Pezizomycotina</taxon>
        <taxon>Eurotiomycetes</taxon>
        <taxon>Eurotiomycetidae</taxon>
        <taxon>Eurotiales</taxon>
        <taxon>Aspergillaceae</taxon>
        <taxon>Aspergillus</taxon>
        <taxon>Aspergillus subgen. Circumdati</taxon>
    </lineage>
</organism>
<feature type="signal peptide" evidence="2">
    <location>
        <begin position="1"/>
        <end position="24"/>
    </location>
</feature>
<protein>
    <submittedName>
        <fullName evidence="3">Uncharacterized protein</fullName>
    </submittedName>
</protein>
<reference evidence="3" key="1">
    <citation type="submission" date="2019-04" db="EMBL/GenBank/DDBJ databases">
        <title>Friends and foes A comparative genomics study of 23 Aspergillus species from section Flavi.</title>
        <authorList>
            <consortium name="DOE Joint Genome Institute"/>
            <person name="Kjaerbolling I."/>
            <person name="Vesth T."/>
            <person name="Frisvad J.C."/>
            <person name="Nybo J.L."/>
            <person name="Theobald S."/>
            <person name="Kildgaard S."/>
            <person name="Isbrandt T."/>
            <person name="Kuo A."/>
            <person name="Sato A."/>
            <person name="Lyhne E.K."/>
            <person name="Kogle M.E."/>
            <person name="Wiebenga A."/>
            <person name="Kun R.S."/>
            <person name="Lubbers R.J."/>
            <person name="Makela M.R."/>
            <person name="Barry K."/>
            <person name="Chovatia M."/>
            <person name="Clum A."/>
            <person name="Daum C."/>
            <person name="Haridas S."/>
            <person name="He G."/>
            <person name="LaButti K."/>
            <person name="Lipzen A."/>
            <person name="Mondo S."/>
            <person name="Riley R."/>
            <person name="Salamov A."/>
            <person name="Simmons B.A."/>
            <person name="Magnuson J.K."/>
            <person name="Henrissat B."/>
            <person name="Mortensen U.H."/>
            <person name="Larsen T.O."/>
            <person name="Devries R.P."/>
            <person name="Grigoriev I.V."/>
            <person name="Machida M."/>
            <person name="Baker S.E."/>
            <person name="Andersen M.R."/>
        </authorList>
    </citation>
    <scope>NUCLEOTIDE SEQUENCE</scope>
    <source>
        <strain evidence="3">CBS 117612</strain>
    </source>
</reference>
<dbReference type="SUPFAM" id="SSF63829">
    <property type="entry name" value="Calcium-dependent phosphotriesterase"/>
    <property type="match status" value="1"/>
</dbReference>
<dbReference type="EMBL" id="ML737173">
    <property type="protein sequence ID" value="KAE8337938.1"/>
    <property type="molecule type" value="Genomic_DNA"/>
</dbReference>
<dbReference type="PROSITE" id="PS51257">
    <property type="entry name" value="PROKAR_LIPOPROTEIN"/>
    <property type="match status" value="1"/>
</dbReference>